<dbReference type="InterPro" id="IPR015915">
    <property type="entry name" value="Kelch-typ_b-propeller"/>
</dbReference>
<protein>
    <submittedName>
        <fullName evidence="4">F-box/kelch-repeat protein At3g06240-like</fullName>
    </submittedName>
</protein>
<feature type="domain" description="F-box associated beta-propeller type 1" evidence="2">
    <location>
        <begin position="109"/>
        <end position="360"/>
    </location>
</feature>
<dbReference type="SUPFAM" id="SSF117281">
    <property type="entry name" value="Kelch motif"/>
    <property type="match status" value="1"/>
</dbReference>
<evidence type="ECO:0000313" key="3">
    <source>
        <dbReference type="Proteomes" id="UP000813463"/>
    </source>
</evidence>
<keyword evidence="3" id="KW-1185">Reference proteome</keyword>
<dbReference type="Gene3D" id="1.20.1280.50">
    <property type="match status" value="1"/>
</dbReference>
<dbReference type="Proteomes" id="UP000813463">
    <property type="component" value="Chromosome 3"/>
</dbReference>
<dbReference type="Pfam" id="PF07734">
    <property type="entry name" value="FBA_1"/>
    <property type="match status" value="1"/>
</dbReference>
<reference evidence="3" key="1">
    <citation type="journal article" date="2021" name="Nat. Commun.">
        <title>Genomic analyses provide insights into spinach domestication and the genetic basis of agronomic traits.</title>
        <authorList>
            <person name="Cai X."/>
            <person name="Sun X."/>
            <person name="Xu C."/>
            <person name="Sun H."/>
            <person name="Wang X."/>
            <person name="Ge C."/>
            <person name="Zhang Z."/>
            <person name="Wang Q."/>
            <person name="Fei Z."/>
            <person name="Jiao C."/>
            <person name="Wang Q."/>
        </authorList>
    </citation>
    <scope>NUCLEOTIDE SEQUENCE [LARGE SCALE GENOMIC DNA]</scope>
    <source>
        <strain evidence="3">cv. Varoflay</strain>
    </source>
</reference>
<dbReference type="InterPro" id="IPR036047">
    <property type="entry name" value="F-box-like_dom_sf"/>
</dbReference>
<dbReference type="InterPro" id="IPR050796">
    <property type="entry name" value="SCF_F-box_component"/>
</dbReference>
<accession>A0A9R0JMQ7</accession>
<feature type="domain" description="F-box" evidence="1">
    <location>
        <begin position="16"/>
        <end position="49"/>
    </location>
</feature>
<dbReference type="GeneID" id="110780323"/>
<evidence type="ECO:0000259" key="1">
    <source>
        <dbReference type="Pfam" id="PF00646"/>
    </source>
</evidence>
<dbReference type="InterPro" id="IPR001810">
    <property type="entry name" value="F-box_dom"/>
</dbReference>
<gene>
    <name evidence="4" type="primary">LOC110780323</name>
</gene>
<organism evidence="3 4">
    <name type="scientific">Spinacia oleracea</name>
    <name type="common">Spinach</name>
    <dbReference type="NCBI Taxonomy" id="3562"/>
    <lineage>
        <taxon>Eukaryota</taxon>
        <taxon>Viridiplantae</taxon>
        <taxon>Streptophyta</taxon>
        <taxon>Embryophyta</taxon>
        <taxon>Tracheophyta</taxon>
        <taxon>Spermatophyta</taxon>
        <taxon>Magnoliopsida</taxon>
        <taxon>eudicotyledons</taxon>
        <taxon>Gunneridae</taxon>
        <taxon>Pentapetalae</taxon>
        <taxon>Caryophyllales</taxon>
        <taxon>Chenopodiaceae</taxon>
        <taxon>Chenopodioideae</taxon>
        <taxon>Anserineae</taxon>
        <taxon>Spinacia</taxon>
    </lineage>
</organism>
<reference evidence="4" key="2">
    <citation type="submission" date="2025-08" db="UniProtKB">
        <authorList>
            <consortium name="RefSeq"/>
        </authorList>
    </citation>
    <scope>IDENTIFICATION</scope>
    <source>
        <tissue evidence="4">Leaf</tissue>
    </source>
</reference>
<dbReference type="CDD" id="cd22157">
    <property type="entry name" value="F-box_AtFBW1-like"/>
    <property type="match status" value="1"/>
</dbReference>
<dbReference type="PANTHER" id="PTHR31672:SF13">
    <property type="entry name" value="F-BOX PROTEIN CPR30-LIKE"/>
    <property type="match status" value="1"/>
</dbReference>
<evidence type="ECO:0000313" key="4">
    <source>
        <dbReference type="RefSeq" id="XP_021840431.2"/>
    </source>
</evidence>
<dbReference type="SUPFAM" id="SSF81383">
    <property type="entry name" value="F-box domain"/>
    <property type="match status" value="1"/>
</dbReference>
<proteinExistence type="predicted"/>
<dbReference type="InterPro" id="IPR006527">
    <property type="entry name" value="F-box-assoc_dom_typ1"/>
</dbReference>
<dbReference type="RefSeq" id="XP_021840431.2">
    <property type="nucleotide sequence ID" value="XM_021984739.2"/>
</dbReference>
<name>A0A9R0JMQ7_SPIOL</name>
<dbReference type="PANTHER" id="PTHR31672">
    <property type="entry name" value="BNACNNG10540D PROTEIN"/>
    <property type="match status" value="1"/>
</dbReference>
<dbReference type="InterPro" id="IPR017451">
    <property type="entry name" value="F-box-assoc_interact_dom"/>
</dbReference>
<dbReference type="Pfam" id="PF00646">
    <property type="entry name" value="F-box"/>
    <property type="match status" value="1"/>
</dbReference>
<evidence type="ECO:0000259" key="2">
    <source>
        <dbReference type="Pfam" id="PF07734"/>
    </source>
</evidence>
<sequence>MENRENPNPNISDDLLFTNILPRLPPKSLIRFKTVSKQWRSIISNPNFIESNLQLSKTNHQNSGILVRSLSKSSTTEGVLTLTSLSFDDFTTKDFNFDMSKIVHRYRDDHTLFVLGCCNGLLCFWLSARIICVWNPITNEYRRLPNPPVVYSHPGQCLSGFGYVPSLDDYKLVLLEFINVDDGNNLIRVYSYTLRCNEWELIRVVDDMFDSPFPDNPLYNYFCPQSGVILPNSKSHWVARQNYKTRDCNLILAFDLVTDTFNTVKVPEELLLQSGEPSMKRFLYCLSNIDDKLCIAAHGIRLGDCTDSLQVWKLERYGDSSSWNKFLWINGIESLKSLCSFLTSYMSRDGLTYLMYSNTKTGIYSFGGELCAEYLLFTVPYVESLISPFMTAEKGLFS</sequence>
<dbReference type="NCBIfam" id="TIGR01640">
    <property type="entry name" value="F_box_assoc_1"/>
    <property type="match status" value="1"/>
</dbReference>